<dbReference type="PATRIC" id="fig|1003195.29.peg.4451"/>
<dbReference type="InterPro" id="IPR016162">
    <property type="entry name" value="Ald_DH_N"/>
</dbReference>
<evidence type="ECO:0000259" key="6">
    <source>
        <dbReference type="Pfam" id="PF00171"/>
    </source>
</evidence>
<dbReference type="InterPro" id="IPR029510">
    <property type="entry name" value="Ald_DH_CS_GLU"/>
</dbReference>
<sequence length="506" mass="54328">MGGVSTYGHQVVRTSGPPNRHSTRQEKAVSELRTLRNYIDGEFRDAADGRTTDIVNPATGEVYATAPLSAAADVDAAMAAAAAAFPAWRDTTPAERQRALLRIADAIEARAEELIAAESENTGKPIGLTRTEEIPPMVDQIRFFAGAARLLEGRSAGEYMEGMTSIVRREPVGVCAQVAPWNYPMMMAVWKFAPAIAAGNTVVLKPSDTTPASTVLLAEILGGILPKGVFNVICGDRETGRLMVEHPTPAMASITGSVRAGVQVAGSAAKDVKRVHLELGGKAPVVVFEDVDIHKAVEDIALAGFFNAGQDCTAATRVLVHESVHDEFVTALTKAAAETKTGLPDDDDVLYGPLNNANQLAQVTGFIERLPEHARVETGGARVGDKGYFFAPTVVTGLRQDDEIVQNEVFGPVITVQKFTDEEQAVEYANGVEYALASSVWTKDHARAMRMSKKLDFGCVWINTHIPLVAEMPHGGFKKSGYGKDLSAYGFEDYTRVKHVMTSLDG</sequence>
<evidence type="ECO:0000256" key="1">
    <source>
        <dbReference type="ARBA" id="ARBA00023002"/>
    </source>
</evidence>
<evidence type="ECO:0000256" key="3">
    <source>
        <dbReference type="PROSITE-ProRule" id="PRU10007"/>
    </source>
</evidence>
<reference evidence="8" key="1">
    <citation type="submission" date="2011-12" db="EMBL/GenBank/DDBJ databases">
        <title>Complete genome sequence of Streptomyces cattleya strain DSM 46488.</title>
        <authorList>
            <person name="Ou H.-Y."/>
            <person name="Li P."/>
            <person name="Zhao C."/>
            <person name="O'Hagan D."/>
            <person name="Deng Z."/>
        </authorList>
    </citation>
    <scope>NUCLEOTIDE SEQUENCE [LARGE SCALE GENOMIC DNA]</scope>
    <source>
        <strain evidence="8">ATCC 35852 / DSM 46488 / JCM 4925 / NBRC 14057 / NRRL 8057</strain>
    </source>
</reference>
<dbReference type="EMBL" id="CP003219">
    <property type="protein sequence ID" value="AEW96828.1"/>
    <property type="molecule type" value="Genomic_DNA"/>
</dbReference>
<dbReference type="STRING" id="1003195.SCATT_44570"/>
<protein>
    <submittedName>
        <fullName evidence="7">Aldehyde Dehydrogenase</fullName>
    </submittedName>
</protein>
<evidence type="ECO:0000256" key="2">
    <source>
        <dbReference type="ARBA" id="ARBA00023027"/>
    </source>
</evidence>
<evidence type="ECO:0000256" key="4">
    <source>
        <dbReference type="RuleBase" id="RU003345"/>
    </source>
</evidence>
<dbReference type="Gene3D" id="3.40.309.10">
    <property type="entry name" value="Aldehyde Dehydrogenase, Chain A, domain 2"/>
    <property type="match status" value="1"/>
</dbReference>
<dbReference type="Pfam" id="PF00171">
    <property type="entry name" value="Aldedh"/>
    <property type="match status" value="1"/>
</dbReference>
<evidence type="ECO:0000313" key="7">
    <source>
        <dbReference type="EMBL" id="AEW96828.1"/>
    </source>
</evidence>
<dbReference type="PROSITE" id="PS00070">
    <property type="entry name" value="ALDEHYDE_DEHYDR_CYS"/>
    <property type="match status" value="1"/>
</dbReference>
<feature type="region of interest" description="Disordered" evidence="5">
    <location>
        <begin position="1"/>
        <end position="26"/>
    </location>
</feature>
<dbReference type="SUPFAM" id="SSF53720">
    <property type="entry name" value="ALDH-like"/>
    <property type="match status" value="1"/>
</dbReference>
<dbReference type="Proteomes" id="UP000007842">
    <property type="component" value="Chromosome"/>
</dbReference>
<accession>G8WXJ8</accession>
<feature type="domain" description="Aldehyde dehydrogenase" evidence="6">
    <location>
        <begin position="46"/>
        <end position="500"/>
    </location>
</feature>
<dbReference type="InterPro" id="IPR016161">
    <property type="entry name" value="Ald_DH/histidinol_DH"/>
</dbReference>
<keyword evidence="8" id="KW-1185">Reference proteome</keyword>
<keyword evidence="2" id="KW-0520">NAD</keyword>
<proteinExistence type="inferred from homology"/>
<organism evidence="7 8">
    <name type="scientific">Streptantibioticus cattleyicolor (strain ATCC 35852 / DSM 46488 / JCM 4925 / NBRC 14057 / NRRL 8057)</name>
    <name type="common">Streptomyces cattleya</name>
    <dbReference type="NCBI Taxonomy" id="1003195"/>
    <lineage>
        <taxon>Bacteria</taxon>
        <taxon>Bacillati</taxon>
        <taxon>Actinomycetota</taxon>
        <taxon>Actinomycetes</taxon>
        <taxon>Kitasatosporales</taxon>
        <taxon>Streptomycetaceae</taxon>
        <taxon>Streptantibioticus</taxon>
    </lineage>
</organism>
<dbReference type="InterPro" id="IPR016160">
    <property type="entry name" value="Ald_DH_CS_CYS"/>
</dbReference>
<dbReference type="Gene3D" id="3.40.605.10">
    <property type="entry name" value="Aldehyde Dehydrogenase, Chain A, domain 1"/>
    <property type="match status" value="1"/>
</dbReference>
<dbReference type="PROSITE" id="PS00687">
    <property type="entry name" value="ALDEHYDE_DEHYDR_GLU"/>
    <property type="match status" value="1"/>
</dbReference>
<gene>
    <name evidence="7" type="ordered locus">SCATT_44570</name>
</gene>
<dbReference type="AlphaFoldDB" id="G8WXJ8"/>
<name>G8WXJ8_STREN</name>
<dbReference type="KEGG" id="scy:SCATT_44570"/>
<dbReference type="InterPro" id="IPR016163">
    <property type="entry name" value="Ald_DH_C"/>
</dbReference>
<dbReference type="InterPro" id="IPR015590">
    <property type="entry name" value="Aldehyde_DH_dom"/>
</dbReference>
<dbReference type="eggNOG" id="COG1012">
    <property type="taxonomic scope" value="Bacteria"/>
</dbReference>
<dbReference type="FunFam" id="3.40.605.10:FF:000001">
    <property type="entry name" value="Aldehyde dehydrogenase 1"/>
    <property type="match status" value="1"/>
</dbReference>
<dbReference type="GO" id="GO:0016620">
    <property type="term" value="F:oxidoreductase activity, acting on the aldehyde or oxo group of donors, NAD or NADP as acceptor"/>
    <property type="evidence" value="ECO:0007669"/>
    <property type="project" value="InterPro"/>
</dbReference>
<dbReference type="CDD" id="cd07092">
    <property type="entry name" value="ALDH_ABALDH-YdcW"/>
    <property type="match status" value="1"/>
</dbReference>
<evidence type="ECO:0000313" key="8">
    <source>
        <dbReference type="Proteomes" id="UP000007842"/>
    </source>
</evidence>
<keyword evidence="1 4" id="KW-0560">Oxidoreductase</keyword>
<comment type="similarity">
    <text evidence="4">Belongs to the aldehyde dehydrogenase family.</text>
</comment>
<dbReference type="PANTHER" id="PTHR11699">
    <property type="entry name" value="ALDEHYDE DEHYDROGENASE-RELATED"/>
    <property type="match status" value="1"/>
</dbReference>
<dbReference type="HOGENOM" id="CLU_005391_0_0_11"/>
<dbReference type="FunFam" id="3.40.309.10:FF:000010">
    <property type="entry name" value="Gamma-aminobutyraldehyde dehydrogenase"/>
    <property type="match status" value="1"/>
</dbReference>
<feature type="active site" evidence="3">
    <location>
        <position position="278"/>
    </location>
</feature>
<dbReference type="NCBIfam" id="NF010000">
    <property type="entry name" value="PRK13473.1"/>
    <property type="match status" value="1"/>
</dbReference>
<evidence type="ECO:0000256" key="5">
    <source>
        <dbReference type="SAM" id="MobiDB-lite"/>
    </source>
</evidence>
<dbReference type="InterPro" id="IPR015657">
    <property type="entry name" value="Aminobutyraldehyde_DH"/>
</dbReference>